<dbReference type="PhylomeDB" id="A0A022RRF1"/>
<keyword evidence="3 8" id="KW-0812">Transmembrane</keyword>
<keyword evidence="10" id="KW-1185">Reference proteome</keyword>
<dbReference type="Proteomes" id="UP000030748">
    <property type="component" value="Unassembled WGS sequence"/>
</dbReference>
<dbReference type="Pfam" id="PF04622">
    <property type="entry name" value="ERG2_Sigma1R"/>
    <property type="match status" value="1"/>
</dbReference>
<gene>
    <name evidence="9" type="ORF">MIMGU_mgv1a024479mg</name>
</gene>
<evidence type="ECO:0000256" key="3">
    <source>
        <dbReference type="ARBA" id="ARBA00022692"/>
    </source>
</evidence>
<dbReference type="InterPro" id="IPR006716">
    <property type="entry name" value="ERG2_sigma1_rcpt-like"/>
</dbReference>
<organism evidence="9 10">
    <name type="scientific">Erythranthe guttata</name>
    <name type="common">Yellow monkey flower</name>
    <name type="synonym">Mimulus guttatus</name>
    <dbReference type="NCBI Taxonomy" id="4155"/>
    <lineage>
        <taxon>Eukaryota</taxon>
        <taxon>Viridiplantae</taxon>
        <taxon>Streptophyta</taxon>
        <taxon>Embryophyta</taxon>
        <taxon>Tracheophyta</taxon>
        <taxon>Spermatophyta</taxon>
        <taxon>Magnoliopsida</taxon>
        <taxon>eudicotyledons</taxon>
        <taxon>Gunneridae</taxon>
        <taxon>Pentapetalae</taxon>
        <taxon>asterids</taxon>
        <taxon>lamiids</taxon>
        <taxon>Lamiales</taxon>
        <taxon>Phrymaceae</taxon>
        <taxon>Erythranthe</taxon>
    </lineage>
</organism>
<comment type="similarity">
    <text evidence="2">Belongs to the ERG2 family.</text>
</comment>
<evidence type="ECO:0000256" key="6">
    <source>
        <dbReference type="ARBA" id="ARBA00023136"/>
    </source>
</evidence>
<dbReference type="OrthoDB" id="347124at2759"/>
<dbReference type="GO" id="GO:0005783">
    <property type="term" value="C:endoplasmic reticulum"/>
    <property type="evidence" value="ECO:0000318"/>
    <property type="project" value="GO_Central"/>
</dbReference>
<evidence type="ECO:0000256" key="2">
    <source>
        <dbReference type="ARBA" id="ARBA00007141"/>
    </source>
</evidence>
<feature type="compositionally biased region" description="Low complexity" evidence="7">
    <location>
        <begin position="25"/>
        <end position="34"/>
    </location>
</feature>
<dbReference type="PANTHER" id="PTHR10868">
    <property type="entry name" value="SIGMA 1-TYPE OPIOID RECEPTOR-RELATED"/>
    <property type="match status" value="1"/>
</dbReference>
<evidence type="ECO:0000256" key="4">
    <source>
        <dbReference type="ARBA" id="ARBA00022824"/>
    </source>
</evidence>
<dbReference type="OMA" id="WTPPMRS"/>
<dbReference type="GO" id="GO:0005789">
    <property type="term" value="C:endoplasmic reticulum membrane"/>
    <property type="evidence" value="ECO:0007669"/>
    <property type="project" value="UniProtKB-SubCell"/>
</dbReference>
<dbReference type="KEGG" id="egt:105953315"/>
<evidence type="ECO:0008006" key="11">
    <source>
        <dbReference type="Google" id="ProtNLM"/>
    </source>
</evidence>
<keyword evidence="4" id="KW-0256">Endoplasmic reticulum</keyword>
<keyword evidence="5 8" id="KW-1133">Transmembrane helix</keyword>
<evidence type="ECO:0000256" key="7">
    <source>
        <dbReference type="SAM" id="MobiDB-lite"/>
    </source>
</evidence>
<evidence type="ECO:0000256" key="8">
    <source>
        <dbReference type="SAM" id="Phobius"/>
    </source>
</evidence>
<keyword evidence="6 8" id="KW-0472">Membrane</keyword>
<proteinExistence type="inferred from homology"/>
<evidence type="ECO:0000256" key="5">
    <source>
        <dbReference type="ARBA" id="ARBA00022989"/>
    </source>
</evidence>
<feature type="transmembrane region" description="Helical" evidence="8">
    <location>
        <begin position="145"/>
        <end position="170"/>
    </location>
</feature>
<name>A0A022RRF1_ERYGU</name>
<evidence type="ECO:0000256" key="1">
    <source>
        <dbReference type="ARBA" id="ARBA00004586"/>
    </source>
</evidence>
<dbReference type="AlphaFoldDB" id="A0A022RRF1"/>
<dbReference type="STRING" id="4155.A0A022RRF1"/>
<feature type="region of interest" description="Disordered" evidence="7">
    <location>
        <begin position="1"/>
        <end position="43"/>
    </location>
</feature>
<evidence type="ECO:0000313" key="9">
    <source>
        <dbReference type="EMBL" id="EYU41475.1"/>
    </source>
</evidence>
<accession>A0A022RRF1</accession>
<sequence>MVQRRSKTPEDAAATTKSVILTPNSSAKSTATTAESNQSETRDSFYFPGCRKDANCSCEICIASMNATLDLMPQSSLTKFSAARPGVRRSPIAFPSPADLSTPPKKSRYQIRRVDSSSPPLDSTASAVLQEKLERGKKGEKESGLGFFAVRFLFGLILIFCVECGLSWVVSGVVKAKLSPDLVTELGGNSSEIEGLKGKFTFLKNELEVLVGKEVSNCTSVDSVWKITQDGLLLNSKCVLYKSTAEEVSIWGWPLQTVGLLTAEYSPRSFTVLSGKVTEWLSEEANYSIRAGNSSWVLGKWSSSVVQLDPNTWILEYRQGFLMNDDTKLVSTVMECFKFGMVRGFQMLKKEFWLPSSRSRDFDFARGKILIPT</sequence>
<dbReference type="eggNOG" id="ENOG502QSKW">
    <property type="taxonomic scope" value="Eukaryota"/>
</dbReference>
<reference evidence="9 10" key="1">
    <citation type="journal article" date="2013" name="Proc. Natl. Acad. Sci. U.S.A.">
        <title>Fine-scale variation in meiotic recombination in Mimulus inferred from population shotgun sequencing.</title>
        <authorList>
            <person name="Hellsten U."/>
            <person name="Wright K.M."/>
            <person name="Jenkins J."/>
            <person name="Shu S."/>
            <person name="Yuan Y."/>
            <person name="Wessler S.R."/>
            <person name="Schmutz J."/>
            <person name="Willis J.H."/>
            <person name="Rokhsar D.S."/>
        </authorList>
    </citation>
    <scope>NUCLEOTIDE SEQUENCE [LARGE SCALE GENOMIC DNA]</scope>
    <source>
        <strain evidence="10">cv. DUN x IM62</strain>
    </source>
</reference>
<feature type="compositionally biased region" description="Polar residues" evidence="7">
    <location>
        <begin position="15"/>
        <end position="24"/>
    </location>
</feature>
<feature type="region of interest" description="Disordered" evidence="7">
    <location>
        <begin position="91"/>
        <end position="125"/>
    </location>
</feature>
<feature type="compositionally biased region" description="Polar residues" evidence="7">
    <location>
        <begin position="116"/>
        <end position="125"/>
    </location>
</feature>
<evidence type="ECO:0000313" key="10">
    <source>
        <dbReference type="Proteomes" id="UP000030748"/>
    </source>
</evidence>
<comment type="subcellular location">
    <subcellularLocation>
        <location evidence="1">Endoplasmic reticulum membrane</location>
    </subcellularLocation>
</comment>
<dbReference type="EMBL" id="KI630320">
    <property type="protein sequence ID" value="EYU41475.1"/>
    <property type="molecule type" value="Genomic_DNA"/>
</dbReference>
<dbReference type="PANTHER" id="PTHR10868:SF1">
    <property type="entry name" value="SIGMA NON-OPIOID INTRACELLULAR RECEPTOR 1"/>
    <property type="match status" value="1"/>
</dbReference>
<protein>
    <recommendedName>
        <fullName evidence="11">ERG2/sigma1 receptor-like protein</fullName>
    </recommendedName>
</protein>